<sequence>MLYLEYFQHHPMTAIAVVLIISLLVGSFLNVVIYRLPLMMYRDWKQQVEEFDESELPKLPTAERFNLATPNSSCPHCGHKIRPWENIPVVSYLLQRGRCSSCQQPISLRYPLVEAVTALLSALVIYQLGFTIAGLVAVAFTWVLVALTLIDADHKLLPDSLTLPLLWAALIANYFGLFADFGDAFWGAIAGYLALWSVYWLFKLLTGKEGMGYGDFKLLAFLGAWMGWQALPLILILSAGVGAILGVAMIVLSKRDSQTTIPFGPYLACAGYIALLWGDTITQHYLQFAGLN</sequence>
<keyword evidence="11 19" id="KW-1133">Transmembrane helix</keyword>
<keyword evidence="10 18" id="KW-0378">Hydrolase</keyword>
<dbReference type="FunFam" id="1.20.120.1220:FF:000001">
    <property type="entry name" value="Type 4 prepilin-like proteins leader peptide-processing enzyme"/>
    <property type="match status" value="1"/>
</dbReference>
<evidence type="ECO:0000256" key="17">
    <source>
        <dbReference type="RuleBase" id="RU003793"/>
    </source>
</evidence>
<evidence type="ECO:0000313" key="23">
    <source>
        <dbReference type="Proteomes" id="UP000275394"/>
    </source>
</evidence>
<dbReference type="Pfam" id="PF06750">
    <property type="entry name" value="A24_N_bact"/>
    <property type="match status" value="1"/>
</dbReference>
<dbReference type="PRINTS" id="PR00864">
    <property type="entry name" value="PREPILNPTASE"/>
</dbReference>
<dbReference type="GO" id="GO:0004190">
    <property type="term" value="F:aspartic-type endopeptidase activity"/>
    <property type="evidence" value="ECO:0007669"/>
    <property type="project" value="UniProtKB-EC"/>
</dbReference>
<keyword evidence="23" id="KW-1185">Reference proteome</keyword>
<evidence type="ECO:0000256" key="5">
    <source>
        <dbReference type="ARBA" id="ARBA00022603"/>
    </source>
</evidence>
<dbReference type="InterPro" id="IPR050882">
    <property type="entry name" value="Prepilin_peptidase/N-MTase"/>
</dbReference>
<comment type="subcellular location">
    <subcellularLocation>
        <location evidence="1">Cell inner membrane</location>
        <topology evidence="1">Multi-pass membrane protein</topology>
    </subcellularLocation>
    <subcellularLocation>
        <location evidence="18">Cell membrane</location>
        <topology evidence="18">Multi-pass membrane protein</topology>
    </subcellularLocation>
</comment>
<comment type="catalytic activity">
    <reaction evidence="14 18">
        <text>Typically cleaves a -Gly-|-Phe- bond to release an N-terminal, basic peptide of 5-8 residues from type IV prepilin, and then N-methylates the new N-terminal amino group, the methyl donor being S-adenosyl-L-methionine.</text>
        <dbReference type="EC" id="3.4.23.43"/>
    </reaction>
</comment>
<evidence type="ECO:0000256" key="2">
    <source>
        <dbReference type="ARBA" id="ARBA00005801"/>
    </source>
</evidence>
<evidence type="ECO:0000256" key="11">
    <source>
        <dbReference type="ARBA" id="ARBA00022989"/>
    </source>
</evidence>
<keyword evidence="13 18" id="KW-0511">Multifunctional enzyme</keyword>
<feature type="transmembrane region" description="Helical" evidence="19">
    <location>
        <begin position="218"/>
        <end position="251"/>
    </location>
</feature>
<dbReference type="OrthoDB" id="9789291at2"/>
<feature type="domain" description="Prepilin type IV endopeptidase peptidase" evidence="20">
    <location>
        <begin position="139"/>
        <end position="247"/>
    </location>
</feature>
<dbReference type="InterPro" id="IPR014032">
    <property type="entry name" value="Peptidase_A24A_bac"/>
</dbReference>
<feature type="transmembrane region" description="Helical" evidence="19">
    <location>
        <begin position="263"/>
        <end position="282"/>
    </location>
</feature>
<dbReference type="GO" id="GO:0008168">
    <property type="term" value="F:methyltransferase activity"/>
    <property type="evidence" value="ECO:0007669"/>
    <property type="project" value="UniProtKB-KW"/>
</dbReference>
<dbReference type="Proteomes" id="UP000275394">
    <property type="component" value="Unassembled WGS sequence"/>
</dbReference>
<accession>A0A3N2D544</accession>
<dbReference type="Pfam" id="PF01478">
    <property type="entry name" value="Peptidase_A24"/>
    <property type="match status" value="1"/>
</dbReference>
<evidence type="ECO:0000259" key="21">
    <source>
        <dbReference type="Pfam" id="PF06750"/>
    </source>
</evidence>
<dbReference type="RefSeq" id="WP_123714218.1">
    <property type="nucleotide sequence ID" value="NZ_RKHR01000011.1"/>
</dbReference>
<feature type="transmembrane region" description="Helical" evidence="19">
    <location>
        <begin position="12"/>
        <end position="36"/>
    </location>
</feature>
<keyword evidence="7 18" id="KW-0808">Transferase</keyword>
<keyword evidence="5 18" id="KW-0489">Methyltransferase</keyword>
<evidence type="ECO:0000256" key="4">
    <source>
        <dbReference type="ARBA" id="ARBA00022519"/>
    </source>
</evidence>
<dbReference type="InterPro" id="IPR000045">
    <property type="entry name" value="Prepilin_IV_endopep_pep"/>
</dbReference>
<keyword evidence="9 18" id="KW-0812">Transmembrane</keyword>
<evidence type="ECO:0000313" key="22">
    <source>
        <dbReference type="EMBL" id="ROR94768.1"/>
    </source>
</evidence>
<dbReference type="AlphaFoldDB" id="A0A3N2D544"/>
<keyword evidence="8" id="KW-0949">S-adenosyl-L-methionine</keyword>
<keyword evidence="12 19" id="KW-0472">Membrane</keyword>
<dbReference type="InterPro" id="IPR010627">
    <property type="entry name" value="Prepilin_pept_A24_N"/>
</dbReference>
<evidence type="ECO:0000256" key="18">
    <source>
        <dbReference type="RuleBase" id="RU003794"/>
    </source>
</evidence>
<dbReference type="GO" id="GO:0006465">
    <property type="term" value="P:signal peptide processing"/>
    <property type="evidence" value="ECO:0007669"/>
    <property type="project" value="TreeGrafter"/>
</dbReference>
<dbReference type="EC" id="2.1.1.-" evidence="18"/>
<dbReference type="PANTHER" id="PTHR30487">
    <property type="entry name" value="TYPE 4 PREPILIN-LIKE PROTEINS LEADER PEPTIDE-PROCESSING ENZYME"/>
    <property type="match status" value="1"/>
</dbReference>
<gene>
    <name evidence="22" type="ORF">EDC56_3911</name>
</gene>
<evidence type="ECO:0000256" key="15">
    <source>
        <dbReference type="ARBA" id="ARBA00067082"/>
    </source>
</evidence>
<evidence type="ECO:0000256" key="16">
    <source>
        <dbReference type="ARBA" id="ARBA00071870"/>
    </source>
</evidence>
<organism evidence="22 23">
    <name type="scientific">Sinobacterium caligoides</name>
    <dbReference type="NCBI Taxonomy" id="933926"/>
    <lineage>
        <taxon>Bacteria</taxon>
        <taxon>Pseudomonadati</taxon>
        <taxon>Pseudomonadota</taxon>
        <taxon>Gammaproteobacteria</taxon>
        <taxon>Cellvibrionales</taxon>
        <taxon>Spongiibacteraceae</taxon>
        <taxon>Sinobacterium</taxon>
    </lineage>
</organism>
<feature type="domain" description="Prepilin peptidase A24 N-terminal" evidence="21">
    <location>
        <begin position="20"/>
        <end position="127"/>
    </location>
</feature>
<evidence type="ECO:0000256" key="19">
    <source>
        <dbReference type="SAM" id="Phobius"/>
    </source>
</evidence>
<evidence type="ECO:0000256" key="7">
    <source>
        <dbReference type="ARBA" id="ARBA00022679"/>
    </source>
</evidence>
<evidence type="ECO:0000256" key="13">
    <source>
        <dbReference type="ARBA" id="ARBA00023268"/>
    </source>
</evidence>
<feature type="transmembrane region" description="Helical" evidence="19">
    <location>
        <begin position="162"/>
        <end position="179"/>
    </location>
</feature>
<dbReference type="GO" id="GO:0005886">
    <property type="term" value="C:plasma membrane"/>
    <property type="evidence" value="ECO:0007669"/>
    <property type="project" value="UniProtKB-SubCell"/>
</dbReference>
<keyword evidence="6 18" id="KW-0645">Protease</keyword>
<feature type="transmembrane region" description="Helical" evidence="19">
    <location>
        <begin position="132"/>
        <end position="150"/>
    </location>
</feature>
<comment type="caution">
    <text evidence="22">The sequence shown here is derived from an EMBL/GenBank/DDBJ whole genome shotgun (WGS) entry which is preliminary data.</text>
</comment>
<keyword evidence="3" id="KW-1003">Cell membrane</keyword>
<keyword evidence="4" id="KW-0997">Cell inner membrane</keyword>
<evidence type="ECO:0000256" key="8">
    <source>
        <dbReference type="ARBA" id="ARBA00022691"/>
    </source>
</evidence>
<proteinExistence type="inferred from homology"/>
<evidence type="ECO:0000256" key="1">
    <source>
        <dbReference type="ARBA" id="ARBA00004429"/>
    </source>
</evidence>
<evidence type="ECO:0000256" key="12">
    <source>
        <dbReference type="ARBA" id="ARBA00023136"/>
    </source>
</evidence>
<dbReference type="GO" id="GO:0032259">
    <property type="term" value="P:methylation"/>
    <property type="evidence" value="ECO:0007669"/>
    <property type="project" value="UniProtKB-KW"/>
</dbReference>
<evidence type="ECO:0000256" key="14">
    <source>
        <dbReference type="ARBA" id="ARBA00050401"/>
    </source>
</evidence>
<evidence type="ECO:0000256" key="3">
    <source>
        <dbReference type="ARBA" id="ARBA00022475"/>
    </source>
</evidence>
<evidence type="ECO:0000256" key="10">
    <source>
        <dbReference type="ARBA" id="ARBA00022801"/>
    </source>
</evidence>
<comment type="function">
    <text evidence="18">Plays an essential role in type IV pili and type II pseudopili formation by proteolytically removing the leader sequence from substrate proteins and subsequently monomethylating the alpha-amino group of the newly exposed N-terminal phenylalanine.</text>
</comment>
<dbReference type="EMBL" id="RKHR01000011">
    <property type="protein sequence ID" value="ROR94768.1"/>
    <property type="molecule type" value="Genomic_DNA"/>
</dbReference>
<dbReference type="Gene3D" id="1.20.120.1220">
    <property type="match status" value="1"/>
</dbReference>
<evidence type="ECO:0000256" key="9">
    <source>
        <dbReference type="ARBA" id="ARBA00022692"/>
    </source>
</evidence>
<dbReference type="PANTHER" id="PTHR30487:SF0">
    <property type="entry name" value="PREPILIN LEADER PEPTIDASE_N-METHYLTRANSFERASE-RELATED"/>
    <property type="match status" value="1"/>
</dbReference>
<evidence type="ECO:0000259" key="20">
    <source>
        <dbReference type="Pfam" id="PF01478"/>
    </source>
</evidence>
<protein>
    <recommendedName>
        <fullName evidence="16 18">Prepilin leader peptidase/N-methyltransferase</fullName>
        <ecNumber evidence="18">2.1.1.-</ecNumber>
        <ecNumber evidence="15 18">3.4.23.43</ecNumber>
    </recommendedName>
</protein>
<comment type="similarity">
    <text evidence="2 17">Belongs to the peptidase A24 family.</text>
</comment>
<dbReference type="EC" id="3.4.23.43" evidence="15 18"/>
<evidence type="ECO:0000256" key="6">
    <source>
        <dbReference type="ARBA" id="ARBA00022670"/>
    </source>
</evidence>
<feature type="transmembrane region" description="Helical" evidence="19">
    <location>
        <begin position="185"/>
        <end position="206"/>
    </location>
</feature>
<name>A0A3N2D544_9GAMM</name>
<reference evidence="22 23" key="1">
    <citation type="submission" date="2018-11" db="EMBL/GenBank/DDBJ databases">
        <title>Genomic Encyclopedia of Type Strains, Phase IV (KMG-IV): sequencing the most valuable type-strain genomes for metagenomic binning, comparative biology and taxonomic classification.</title>
        <authorList>
            <person name="Goeker M."/>
        </authorList>
    </citation>
    <scope>NUCLEOTIDE SEQUENCE [LARGE SCALE GENOMIC DNA]</scope>
    <source>
        <strain evidence="22 23">DSM 100316</strain>
    </source>
</reference>